<name>A0A1H4AWX5_9FLAO</name>
<dbReference type="RefSeq" id="WP_093244061.1">
    <property type="nucleotide sequence ID" value="NZ_FNQF01000005.1"/>
</dbReference>
<accession>A0A1H4AWX5</accession>
<proteinExistence type="predicted"/>
<reference evidence="2 3" key="1">
    <citation type="submission" date="2016-10" db="EMBL/GenBank/DDBJ databases">
        <authorList>
            <person name="de Groot N.N."/>
        </authorList>
    </citation>
    <scope>NUCLEOTIDE SEQUENCE [LARGE SCALE GENOMIC DNA]</scope>
    <source>
        <strain evidence="2 3">DSM 23581</strain>
    </source>
</reference>
<feature type="domain" description="Tetracyclin repressor-like C-terminal" evidence="1">
    <location>
        <begin position="88"/>
        <end position="214"/>
    </location>
</feature>
<evidence type="ECO:0000313" key="2">
    <source>
        <dbReference type="EMBL" id="SEA40346.1"/>
    </source>
</evidence>
<dbReference type="InterPro" id="IPR041673">
    <property type="entry name" value="TetR_C_23"/>
</dbReference>
<sequence>MAKQVKSQKKITQAGIVSMYMDSVLENEKYPKSVYKFAKENKISEEQFYSFYGSLEALQKDIWVQFYNNAAELIKGSAELQEASNRDKLLTFFYTLFEILTANRSYVLYVLNENDQELKNLKQLKDLRKHILNFASDLVEDENDEQNIKFLQRNKKIYAEGTWLQFLFLLKFWKEDDSASFEKTDVAIEKSVNTIFDILDNSALERVFDLGKFLYKEILK</sequence>
<dbReference type="EMBL" id="FNQF01000005">
    <property type="protein sequence ID" value="SEA40346.1"/>
    <property type="molecule type" value="Genomic_DNA"/>
</dbReference>
<dbReference type="SUPFAM" id="SSF48498">
    <property type="entry name" value="Tetracyclin repressor-like, C-terminal domain"/>
    <property type="match status" value="1"/>
</dbReference>
<protein>
    <recommendedName>
        <fullName evidence="1">Tetracyclin repressor-like C-terminal domain-containing protein</fullName>
    </recommendedName>
</protein>
<dbReference type="Pfam" id="PF17931">
    <property type="entry name" value="TetR_C_23"/>
    <property type="match status" value="1"/>
</dbReference>
<dbReference type="STRING" id="908615.SAMN05421540_105174"/>
<dbReference type="AlphaFoldDB" id="A0A1H4AWX5"/>
<keyword evidence="3" id="KW-1185">Reference proteome</keyword>
<dbReference type="Gene3D" id="1.10.357.10">
    <property type="entry name" value="Tetracycline Repressor, domain 2"/>
    <property type="match status" value="1"/>
</dbReference>
<gene>
    <name evidence="2" type="ORF">SAMN05421540_105174</name>
</gene>
<dbReference type="Proteomes" id="UP000198820">
    <property type="component" value="Unassembled WGS sequence"/>
</dbReference>
<organism evidence="2 3">
    <name type="scientific">Psychroflexus halocasei</name>
    <dbReference type="NCBI Taxonomy" id="908615"/>
    <lineage>
        <taxon>Bacteria</taxon>
        <taxon>Pseudomonadati</taxon>
        <taxon>Bacteroidota</taxon>
        <taxon>Flavobacteriia</taxon>
        <taxon>Flavobacteriales</taxon>
        <taxon>Flavobacteriaceae</taxon>
        <taxon>Psychroflexus</taxon>
    </lineage>
</organism>
<evidence type="ECO:0000313" key="3">
    <source>
        <dbReference type="Proteomes" id="UP000198820"/>
    </source>
</evidence>
<evidence type="ECO:0000259" key="1">
    <source>
        <dbReference type="Pfam" id="PF17931"/>
    </source>
</evidence>
<dbReference type="InterPro" id="IPR036271">
    <property type="entry name" value="Tet_transcr_reg_TetR-rel_C_sf"/>
</dbReference>